<dbReference type="SMART" id="SM00343">
    <property type="entry name" value="ZnF_C2HC"/>
    <property type="match status" value="1"/>
</dbReference>
<keyword evidence="1" id="KW-0862">Zinc</keyword>
<organism evidence="4 5">
    <name type="scientific">Solanum pennellii</name>
    <name type="common">Tomato</name>
    <name type="synonym">Lycopersicon pennellii</name>
    <dbReference type="NCBI Taxonomy" id="28526"/>
    <lineage>
        <taxon>Eukaryota</taxon>
        <taxon>Viridiplantae</taxon>
        <taxon>Streptophyta</taxon>
        <taxon>Embryophyta</taxon>
        <taxon>Tracheophyta</taxon>
        <taxon>Spermatophyta</taxon>
        <taxon>Magnoliopsida</taxon>
        <taxon>eudicotyledons</taxon>
        <taxon>Gunneridae</taxon>
        <taxon>Pentapetalae</taxon>
        <taxon>asterids</taxon>
        <taxon>lamiids</taxon>
        <taxon>Solanales</taxon>
        <taxon>Solanaceae</taxon>
        <taxon>Solanoideae</taxon>
        <taxon>Solaneae</taxon>
        <taxon>Solanum</taxon>
        <taxon>Solanum subgen. Lycopersicon</taxon>
    </lineage>
</organism>
<dbReference type="Gene3D" id="4.10.60.10">
    <property type="entry name" value="Zinc finger, CCHC-type"/>
    <property type="match status" value="1"/>
</dbReference>
<keyword evidence="4" id="KW-1185">Reference proteome</keyword>
<feature type="domain" description="CCHC-type" evidence="3">
    <location>
        <begin position="54"/>
        <end position="68"/>
    </location>
</feature>
<sequence>MEECRPAMLHDNMDISRFMVHAQQVEESRIKIKNRKFKRARPYNGGTSKGSTNCFGCGKSGHMVKDCPMAKTQGRESHQAQASGPNSDAPKNNRFYALKSRVDQEDSPDVVTHMLQFLPWWVTPLLLKESVGVVLSIVQ</sequence>
<dbReference type="RefSeq" id="XP_015068660.1">
    <property type="nucleotide sequence ID" value="XM_015213174.1"/>
</dbReference>
<feature type="compositionally biased region" description="Polar residues" evidence="2">
    <location>
        <begin position="79"/>
        <end position="90"/>
    </location>
</feature>
<evidence type="ECO:0000256" key="2">
    <source>
        <dbReference type="SAM" id="MobiDB-lite"/>
    </source>
</evidence>
<accession>A0ABM1GBH1</accession>
<dbReference type="Pfam" id="PF00098">
    <property type="entry name" value="zf-CCHC"/>
    <property type="match status" value="1"/>
</dbReference>
<reference evidence="4" key="1">
    <citation type="journal article" date="2014" name="Nat. Genet.">
        <title>The genome of the stress-tolerant wild tomato species Solanum pennellii.</title>
        <authorList>
            <person name="Bolger A."/>
            <person name="Scossa F."/>
            <person name="Bolger M.E."/>
            <person name="Lanz C."/>
            <person name="Maumus F."/>
            <person name="Tohge T."/>
            <person name="Quesneville H."/>
            <person name="Alseekh S."/>
            <person name="Sorensen I."/>
            <person name="Lichtenstein G."/>
            <person name="Fich E.A."/>
            <person name="Conte M."/>
            <person name="Keller H."/>
            <person name="Schneeberger K."/>
            <person name="Schwacke R."/>
            <person name="Ofner I."/>
            <person name="Vrebalov J."/>
            <person name="Xu Y."/>
            <person name="Osorio S."/>
            <person name="Aflitos S.A."/>
            <person name="Schijlen E."/>
            <person name="Jimenez-Gomez J.M."/>
            <person name="Ryngajllo M."/>
            <person name="Kimura S."/>
            <person name="Kumar R."/>
            <person name="Koenig D."/>
            <person name="Headland L.R."/>
            <person name="Maloof J.N."/>
            <person name="Sinha N."/>
            <person name="van Ham R.C."/>
            <person name="Lankhorst R.K."/>
            <person name="Mao L."/>
            <person name="Vogel A."/>
            <person name="Arsova B."/>
            <person name="Panstruga R."/>
            <person name="Fei Z."/>
            <person name="Rose J.K."/>
            <person name="Zamir D."/>
            <person name="Carrari F."/>
            <person name="Giovannoni J.J."/>
            <person name="Weigel D."/>
            <person name="Usadel B."/>
            <person name="Fernie A.R."/>
        </authorList>
    </citation>
    <scope>NUCLEOTIDE SEQUENCE [LARGE SCALE GENOMIC DNA]</scope>
    <source>
        <strain evidence="4">cv. LA0716</strain>
    </source>
</reference>
<dbReference type="InterPro" id="IPR036875">
    <property type="entry name" value="Znf_CCHC_sf"/>
</dbReference>
<reference evidence="5" key="2">
    <citation type="submission" date="2025-08" db="UniProtKB">
        <authorList>
            <consortium name="RefSeq"/>
        </authorList>
    </citation>
    <scope>IDENTIFICATION</scope>
</reference>
<evidence type="ECO:0000256" key="1">
    <source>
        <dbReference type="PROSITE-ProRule" id="PRU00047"/>
    </source>
</evidence>
<gene>
    <name evidence="5" type="primary">LOC107013203</name>
</gene>
<evidence type="ECO:0000313" key="5">
    <source>
        <dbReference type="RefSeq" id="XP_015068660.1"/>
    </source>
</evidence>
<protein>
    <submittedName>
        <fullName evidence="5">Uncharacterized protein LOC107013203</fullName>
    </submittedName>
</protein>
<dbReference type="GeneID" id="107013203"/>
<proteinExistence type="predicted"/>
<evidence type="ECO:0000313" key="4">
    <source>
        <dbReference type="Proteomes" id="UP000694930"/>
    </source>
</evidence>
<feature type="region of interest" description="Disordered" evidence="2">
    <location>
        <begin position="68"/>
        <end position="93"/>
    </location>
</feature>
<evidence type="ECO:0000259" key="3">
    <source>
        <dbReference type="PROSITE" id="PS50158"/>
    </source>
</evidence>
<keyword evidence="1" id="KW-0479">Metal-binding</keyword>
<name>A0ABM1GBH1_SOLPN</name>
<dbReference type="PROSITE" id="PS50158">
    <property type="entry name" value="ZF_CCHC"/>
    <property type="match status" value="1"/>
</dbReference>
<dbReference type="Proteomes" id="UP000694930">
    <property type="component" value="Chromosome 3"/>
</dbReference>
<dbReference type="SUPFAM" id="SSF57756">
    <property type="entry name" value="Retrovirus zinc finger-like domains"/>
    <property type="match status" value="1"/>
</dbReference>
<keyword evidence="1" id="KW-0863">Zinc-finger</keyword>
<dbReference type="InterPro" id="IPR001878">
    <property type="entry name" value="Znf_CCHC"/>
</dbReference>